<keyword evidence="6" id="KW-0812">Transmembrane</keyword>
<dbReference type="SUPFAM" id="SSF51905">
    <property type="entry name" value="FAD/NAD(P)-binding domain"/>
    <property type="match status" value="1"/>
</dbReference>
<evidence type="ECO:0000256" key="6">
    <source>
        <dbReference type="SAM" id="Phobius"/>
    </source>
</evidence>
<evidence type="ECO:0000256" key="3">
    <source>
        <dbReference type="ARBA" id="ARBA00022827"/>
    </source>
</evidence>
<keyword evidence="3" id="KW-0274">FAD</keyword>
<keyword evidence="6" id="KW-0472">Membrane</keyword>
<evidence type="ECO:0000259" key="7">
    <source>
        <dbReference type="Pfam" id="PF01494"/>
    </source>
</evidence>
<reference evidence="8 9" key="1">
    <citation type="submission" date="2013-03" db="EMBL/GenBank/DDBJ databases">
        <title>The Genome Sequence of Exophiala aquamarina CBS 119918.</title>
        <authorList>
            <consortium name="The Broad Institute Genomics Platform"/>
            <person name="Cuomo C."/>
            <person name="de Hoog S."/>
            <person name="Gorbushina A."/>
            <person name="Walker B."/>
            <person name="Young S.K."/>
            <person name="Zeng Q."/>
            <person name="Gargeya S."/>
            <person name="Fitzgerald M."/>
            <person name="Haas B."/>
            <person name="Abouelleil A."/>
            <person name="Allen A.W."/>
            <person name="Alvarado L."/>
            <person name="Arachchi H.M."/>
            <person name="Berlin A.M."/>
            <person name="Chapman S.B."/>
            <person name="Gainer-Dewar J."/>
            <person name="Goldberg J."/>
            <person name="Griggs A."/>
            <person name="Gujja S."/>
            <person name="Hansen M."/>
            <person name="Howarth C."/>
            <person name="Imamovic A."/>
            <person name="Ireland A."/>
            <person name="Larimer J."/>
            <person name="McCowan C."/>
            <person name="Murphy C."/>
            <person name="Pearson M."/>
            <person name="Poon T.W."/>
            <person name="Priest M."/>
            <person name="Roberts A."/>
            <person name="Saif S."/>
            <person name="Shea T."/>
            <person name="Sisk P."/>
            <person name="Sykes S."/>
            <person name="Wortman J."/>
            <person name="Nusbaum C."/>
            <person name="Birren B."/>
        </authorList>
    </citation>
    <scope>NUCLEOTIDE SEQUENCE [LARGE SCALE GENOMIC DNA]</scope>
    <source>
        <strain evidence="8 9">CBS 119918</strain>
    </source>
</reference>
<dbReference type="Gene3D" id="3.50.50.60">
    <property type="entry name" value="FAD/NAD(P)-binding domain"/>
    <property type="match status" value="1"/>
</dbReference>
<evidence type="ECO:0000256" key="2">
    <source>
        <dbReference type="ARBA" id="ARBA00022630"/>
    </source>
</evidence>
<protein>
    <recommendedName>
        <fullName evidence="7">FAD-binding domain-containing protein</fullName>
    </recommendedName>
</protein>
<dbReference type="RefSeq" id="XP_013261174.1">
    <property type="nucleotide sequence ID" value="XM_013405720.1"/>
</dbReference>
<feature type="domain" description="FAD-binding" evidence="7">
    <location>
        <begin position="7"/>
        <end position="341"/>
    </location>
</feature>
<keyword evidence="9" id="KW-1185">Reference proteome</keyword>
<accession>A0A072PEN8</accession>
<dbReference type="GO" id="GO:0004497">
    <property type="term" value="F:monooxygenase activity"/>
    <property type="evidence" value="ECO:0007669"/>
    <property type="project" value="UniProtKB-KW"/>
</dbReference>
<organism evidence="8 9">
    <name type="scientific">Exophiala aquamarina CBS 119918</name>
    <dbReference type="NCBI Taxonomy" id="1182545"/>
    <lineage>
        <taxon>Eukaryota</taxon>
        <taxon>Fungi</taxon>
        <taxon>Dikarya</taxon>
        <taxon>Ascomycota</taxon>
        <taxon>Pezizomycotina</taxon>
        <taxon>Eurotiomycetes</taxon>
        <taxon>Chaetothyriomycetidae</taxon>
        <taxon>Chaetothyriales</taxon>
        <taxon>Herpotrichiellaceae</taxon>
        <taxon>Exophiala</taxon>
    </lineage>
</organism>
<gene>
    <name evidence="8" type="ORF">A1O9_06510</name>
</gene>
<evidence type="ECO:0000256" key="5">
    <source>
        <dbReference type="ARBA" id="ARBA00023033"/>
    </source>
</evidence>
<dbReference type="STRING" id="1182545.A0A072PEN8"/>
<comment type="similarity">
    <text evidence="1">Belongs to the paxM FAD-dependent monooxygenase family.</text>
</comment>
<dbReference type="PANTHER" id="PTHR13789">
    <property type="entry name" value="MONOOXYGENASE"/>
    <property type="match status" value="1"/>
</dbReference>
<dbReference type="InterPro" id="IPR036188">
    <property type="entry name" value="FAD/NAD-bd_sf"/>
</dbReference>
<dbReference type="InterPro" id="IPR002938">
    <property type="entry name" value="FAD-bd"/>
</dbReference>
<keyword evidence="6" id="KW-1133">Transmembrane helix</keyword>
<dbReference type="HOGENOM" id="CLU_009665_19_5_1"/>
<proteinExistence type="inferred from homology"/>
<evidence type="ECO:0000256" key="1">
    <source>
        <dbReference type="ARBA" id="ARBA00007992"/>
    </source>
</evidence>
<name>A0A072PEN8_9EURO</name>
<dbReference type="AlphaFoldDB" id="A0A072PEN8"/>
<dbReference type="InterPro" id="IPR050493">
    <property type="entry name" value="FAD-dep_Monooxygenase_BioMet"/>
</dbReference>
<evidence type="ECO:0000313" key="8">
    <source>
        <dbReference type="EMBL" id="KEF58584.1"/>
    </source>
</evidence>
<dbReference type="EMBL" id="AMGV01000004">
    <property type="protein sequence ID" value="KEF58584.1"/>
    <property type="molecule type" value="Genomic_DNA"/>
</dbReference>
<keyword evidence="4" id="KW-0560">Oxidoreductase</keyword>
<evidence type="ECO:0000313" key="9">
    <source>
        <dbReference type="Proteomes" id="UP000027920"/>
    </source>
</evidence>
<dbReference type="Proteomes" id="UP000027920">
    <property type="component" value="Unassembled WGS sequence"/>
</dbReference>
<dbReference type="Pfam" id="PF01494">
    <property type="entry name" value="FAD_binding_3"/>
    <property type="match status" value="1"/>
</dbReference>
<feature type="transmembrane region" description="Helical" evidence="6">
    <location>
        <begin position="7"/>
        <end position="30"/>
    </location>
</feature>
<dbReference type="PRINTS" id="PR00420">
    <property type="entry name" value="RNGMNOXGNASE"/>
</dbReference>
<dbReference type="GeneID" id="25281427"/>
<keyword evidence="2" id="KW-0285">Flavoprotein</keyword>
<dbReference type="OrthoDB" id="16820at2759"/>
<dbReference type="PANTHER" id="PTHR13789:SF316">
    <property type="entry name" value="FAD-BINDING DOMAIN-CONTAINING PROTEIN"/>
    <property type="match status" value="1"/>
</dbReference>
<comment type="caution">
    <text evidence="8">The sequence shown here is derived from an EMBL/GenBank/DDBJ whole genome shotgun (WGS) entry which is preliminary data.</text>
</comment>
<keyword evidence="5" id="KW-0503">Monooxygenase</keyword>
<dbReference type="GO" id="GO:0071949">
    <property type="term" value="F:FAD binding"/>
    <property type="evidence" value="ECO:0007669"/>
    <property type="project" value="InterPro"/>
</dbReference>
<sequence length="424" mass="48564">MSQKKQTAAIIGSSLTGLILTLSLLHHGLYQPSEIKLYDLRSSDTVDPASSSGVVLTPNGLKVLDSLGILDRFGHLCWLSEYRTFKNDRDETVRKTLIANEGLYGYKNHRVWRRVLLNVLLEMVQESGVEIRWKSRFEGVVSEGEDQVVFKVNGQKQAVGMLIGADGIHSTVRKYLCLDVKPEYTGVLGVLSHIRWDAVQWPYADYERACTIQGKPGALVLMPEDRAGSVIMVAMQIKMEEQSREKWEALAKDKEWMSQYFRKGYEDWGDTAKSIIDAVTRDPETLYMWPFMRMARLERWYSDTGRVVIMGDAAHALPPSSGQGISQTLEDVYTFTELLKAPHMKDWKTRLGFWQRLRQERIDAVFDWATNATNVQRLPQADRDKLVKEGKAKDANATEGFDDMRWLYRPEVDSKISDWLESER</sequence>
<dbReference type="VEuPathDB" id="FungiDB:A1O9_06510"/>
<evidence type="ECO:0000256" key="4">
    <source>
        <dbReference type="ARBA" id="ARBA00023002"/>
    </source>
</evidence>